<evidence type="ECO:0000313" key="2">
    <source>
        <dbReference type="EMBL" id="GKV52329.1"/>
    </source>
</evidence>
<reference evidence="2 3" key="1">
    <citation type="journal article" date="2021" name="Commun. Biol.">
        <title>The genome of Shorea leprosula (Dipterocarpaceae) highlights the ecological relevance of drought in aseasonal tropical rainforests.</title>
        <authorList>
            <person name="Ng K.K.S."/>
            <person name="Kobayashi M.J."/>
            <person name="Fawcett J.A."/>
            <person name="Hatakeyama M."/>
            <person name="Paape T."/>
            <person name="Ng C.H."/>
            <person name="Ang C.C."/>
            <person name="Tnah L.H."/>
            <person name="Lee C.T."/>
            <person name="Nishiyama T."/>
            <person name="Sese J."/>
            <person name="O'Brien M.J."/>
            <person name="Copetti D."/>
            <person name="Mohd Noor M.I."/>
            <person name="Ong R.C."/>
            <person name="Putra M."/>
            <person name="Sireger I.Z."/>
            <person name="Indrioko S."/>
            <person name="Kosugi Y."/>
            <person name="Izuno A."/>
            <person name="Isagi Y."/>
            <person name="Lee S.L."/>
            <person name="Shimizu K.K."/>
        </authorList>
    </citation>
    <scope>NUCLEOTIDE SEQUENCE [LARGE SCALE GENOMIC DNA]</scope>
    <source>
        <strain evidence="2">214</strain>
    </source>
</reference>
<comment type="caution">
    <text evidence="2">The sequence shown here is derived from an EMBL/GenBank/DDBJ whole genome shotgun (WGS) entry which is preliminary data.</text>
</comment>
<dbReference type="AlphaFoldDB" id="A0AAV5MTM2"/>
<dbReference type="Proteomes" id="UP001054252">
    <property type="component" value="Unassembled WGS sequence"/>
</dbReference>
<keyword evidence="3" id="KW-1185">Reference proteome</keyword>
<evidence type="ECO:0000256" key="1">
    <source>
        <dbReference type="SAM" id="MobiDB-lite"/>
    </source>
</evidence>
<gene>
    <name evidence="2" type="ORF">SLEP1_g58918</name>
</gene>
<name>A0AAV5MTM2_9ROSI</name>
<evidence type="ECO:0000313" key="3">
    <source>
        <dbReference type="Proteomes" id="UP001054252"/>
    </source>
</evidence>
<dbReference type="EMBL" id="BPVZ01000670">
    <property type="protein sequence ID" value="GKV52329.1"/>
    <property type="molecule type" value="Genomic_DNA"/>
</dbReference>
<accession>A0AAV5MTM2</accession>
<sequence length="63" mass="7190">MEWNRATPPDSRSLHGKPPLGDEASRGFRGRYRHDTVVGKPVLVSSTREGIETRDFKLMSFFL</sequence>
<protein>
    <submittedName>
        <fullName evidence="2">Uncharacterized protein</fullName>
    </submittedName>
</protein>
<feature type="region of interest" description="Disordered" evidence="1">
    <location>
        <begin position="1"/>
        <end position="32"/>
    </location>
</feature>
<proteinExistence type="predicted"/>
<organism evidence="2 3">
    <name type="scientific">Rubroshorea leprosula</name>
    <dbReference type="NCBI Taxonomy" id="152421"/>
    <lineage>
        <taxon>Eukaryota</taxon>
        <taxon>Viridiplantae</taxon>
        <taxon>Streptophyta</taxon>
        <taxon>Embryophyta</taxon>
        <taxon>Tracheophyta</taxon>
        <taxon>Spermatophyta</taxon>
        <taxon>Magnoliopsida</taxon>
        <taxon>eudicotyledons</taxon>
        <taxon>Gunneridae</taxon>
        <taxon>Pentapetalae</taxon>
        <taxon>rosids</taxon>
        <taxon>malvids</taxon>
        <taxon>Malvales</taxon>
        <taxon>Dipterocarpaceae</taxon>
        <taxon>Rubroshorea</taxon>
    </lineage>
</organism>